<feature type="region of interest" description="Disordered" evidence="1">
    <location>
        <begin position="33"/>
        <end position="85"/>
    </location>
</feature>
<reference evidence="2 3" key="1">
    <citation type="submission" date="2019-04" db="EMBL/GenBank/DDBJ databases">
        <title>Draft genome of the big-headed turtle Platysternon megacephalum.</title>
        <authorList>
            <person name="Gong S."/>
        </authorList>
    </citation>
    <scope>NUCLEOTIDE SEQUENCE [LARGE SCALE GENOMIC DNA]</scope>
    <source>
        <strain evidence="2">DO16091913</strain>
        <tissue evidence="2">Muscle</tissue>
    </source>
</reference>
<comment type="caution">
    <text evidence="2">The sequence shown here is derived from an EMBL/GenBank/DDBJ whole genome shotgun (WGS) entry which is preliminary data.</text>
</comment>
<gene>
    <name evidence="2" type="ORF">DR999_PMT06391</name>
</gene>
<feature type="region of interest" description="Disordered" evidence="1">
    <location>
        <begin position="1"/>
        <end position="20"/>
    </location>
</feature>
<dbReference type="Proteomes" id="UP000297703">
    <property type="component" value="Unassembled WGS sequence"/>
</dbReference>
<evidence type="ECO:0000313" key="2">
    <source>
        <dbReference type="EMBL" id="TFK10468.1"/>
    </source>
</evidence>
<feature type="compositionally biased region" description="Acidic residues" evidence="1">
    <location>
        <begin position="38"/>
        <end position="49"/>
    </location>
</feature>
<dbReference type="AlphaFoldDB" id="A0A4D9ETA9"/>
<proteinExistence type="predicted"/>
<reference evidence="2 3" key="2">
    <citation type="submission" date="2019-04" db="EMBL/GenBank/DDBJ databases">
        <title>The genome sequence of big-headed turtle.</title>
        <authorList>
            <person name="Gong S."/>
        </authorList>
    </citation>
    <scope>NUCLEOTIDE SEQUENCE [LARGE SCALE GENOMIC DNA]</scope>
    <source>
        <strain evidence="2">DO16091913</strain>
        <tissue evidence="2">Muscle</tissue>
    </source>
</reference>
<sequence>MLIQSKLDSDESPQPIPSSAQFSVIRAITVMEEHQVFDDDGQEHDDGQDDSANHPKPKRQPSCWLQRARRGRMIPPAQHQTTPAPSNSLLCQLLLRDPRWEYPERDTQGQSCCQLRVCVCLRTYNLEHPQEWVHPHLVHCIGGFPASG</sequence>
<organism evidence="2 3">
    <name type="scientific">Platysternon megacephalum</name>
    <name type="common">big-headed turtle</name>
    <dbReference type="NCBI Taxonomy" id="55544"/>
    <lineage>
        <taxon>Eukaryota</taxon>
        <taxon>Metazoa</taxon>
        <taxon>Chordata</taxon>
        <taxon>Craniata</taxon>
        <taxon>Vertebrata</taxon>
        <taxon>Euteleostomi</taxon>
        <taxon>Archelosauria</taxon>
        <taxon>Testudinata</taxon>
        <taxon>Testudines</taxon>
        <taxon>Cryptodira</taxon>
        <taxon>Durocryptodira</taxon>
        <taxon>Testudinoidea</taxon>
        <taxon>Platysternidae</taxon>
        <taxon>Platysternon</taxon>
    </lineage>
</organism>
<evidence type="ECO:0000313" key="3">
    <source>
        <dbReference type="Proteomes" id="UP000297703"/>
    </source>
</evidence>
<protein>
    <submittedName>
        <fullName evidence="2">Gap junction alpha-3 protein</fullName>
    </submittedName>
</protein>
<accession>A0A4D9ETA9</accession>
<dbReference type="EMBL" id="QXTE01000040">
    <property type="protein sequence ID" value="TFK10468.1"/>
    <property type="molecule type" value="Genomic_DNA"/>
</dbReference>
<name>A0A4D9ETA9_9SAUR</name>
<evidence type="ECO:0000256" key="1">
    <source>
        <dbReference type="SAM" id="MobiDB-lite"/>
    </source>
</evidence>
<keyword evidence="3" id="KW-1185">Reference proteome</keyword>